<keyword evidence="8 9" id="KW-0460">Magnesium</keyword>
<dbReference type="PANTHER" id="PTHR20854:SF4">
    <property type="entry name" value="INOSITOL-1-MONOPHOSPHATASE-RELATED"/>
    <property type="match status" value="1"/>
</dbReference>
<comment type="caution">
    <text evidence="10">The sequence shown here is derived from an EMBL/GenBank/DDBJ whole genome shotgun (WGS) entry which is preliminary data.</text>
</comment>
<evidence type="ECO:0000256" key="2">
    <source>
        <dbReference type="ARBA" id="ARBA00001946"/>
    </source>
</evidence>
<evidence type="ECO:0000313" key="10">
    <source>
        <dbReference type="EMBL" id="MBH0238292.1"/>
    </source>
</evidence>
<reference evidence="10" key="1">
    <citation type="submission" date="2020-12" db="EMBL/GenBank/DDBJ databases">
        <title>Methylobrevis albus sp. nov., isolated from fresh water lack sediment.</title>
        <authorList>
            <person name="Zou Q."/>
        </authorList>
    </citation>
    <scope>NUCLEOTIDE SEQUENCE</scope>
    <source>
        <strain evidence="10">L22</strain>
    </source>
</reference>
<dbReference type="InterPro" id="IPR000760">
    <property type="entry name" value="Inositol_monophosphatase-like"/>
</dbReference>
<dbReference type="PRINTS" id="PR00377">
    <property type="entry name" value="IMPHPHTASES"/>
</dbReference>
<comment type="catalytic activity">
    <reaction evidence="1">
        <text>a myo-inositol phosphate + H2O = myo-inositol + phosphate</text>
        <dbReference type="Rhea" id="RHEA:24056"/>
        <dbReference type="ChEBI" id="CHEBI:15377"/>
        <dbReference type="ChEBI" id="CHEBI:17268"/>
        <dbReference type="ChEBI" id="CHEBI:43474"/>
        <dbReference type="ChEBI" id="CHEBI:84139"/>
        <dbReference type="EC" id="3.1.3.25"/>
    </reaction>
</comment>
<evidence type="ECO:0000256" key="8">
    <source>
        <dbReference type="ARBA" id="ARBA00022842"/>
    </source>
</evidence>
<feature type="binding site" evidence="9">
    <location>
        <position position="97"/>
    </location>
    <ligand>
        <name>Mg(2+)</name>
        <dbReference type="ChEBI" id="CHEBI:18420"/>
        <label>1</label>
        <note>catalytic</note>
    </ligand>
</feature>
<evidence type="ECO:0000313" key="11">
    <source>
        <dbReference type="Proteomes" id="UP000631694"/>
    </source>
</evidence>
<proteinExistence type="inferred from homology"/>
<dbReference type="GO" id="GO:0006020">
    <property type="term" value="P:inositol metabolic process"/>
    <property type="evidence" value="ECO:0007669"/>
    <property type="project" value="TreeGrafter"/>
</dbReference>
<dbReference type="GO" id="GO:0008934">
    <property type="term" value="F:inositol monophosphate 1-phosphatase activity"/>
    <property type="evidence" value="ECO:0007669"/>
    <property type="project" value="TreeGrafter"/>
</dbReference>
<feature type="binding site" evidence="9">
    <location>
        <position position="94"/>
    </location>
    <ligand>
        <name>Mg(2+)</name>
        <dbReference type="ChEBI" id="CHEBI:18420"/>
        <label>1</label>
        <note>catalytic</note>
    </ligand>
</feature>
<evidence type="ECO:0000256" key="3">
    <source>
        <dbReference type="ARBA" id="ARBA00009759"/>
    </source>
</evidence>
<name>A0A931I0X3_9HYPH</name>
<dbReference type="Gene3D" id="3.30.540.10">
    <property type="entry name" value="Fructose-1,6-Bisphosphatase, subunit A, domain 1"/>
    <property type="match status" value="1"/>
</dbReference>
<dbReference type="Pfam" id="PF00459">
    <property type="entry name" value="Inositol_P"/>
    <property type="match status" value="1"/>
</dbReference>
<evidence type="ECO:0000256" key="9">
    <source>
        <dbReference type="PIRSR" id="PIRSR600760-2"/>
    </source>
</evidence>
<dbReference type="EMBL" id="JADZLT010000050">
    <property type="protein sequence ID" value="MBH0238292.1"/>
    <property type="molecule type" value="Genomic_DNA"/>
</dbReference>
<dbReference type="GO" id="GO:0007165">
    <property type="term" value="P:signal transduction"/>
    <property type="evidence" value="ECO:0007669"/>
    <property type="project" value="TreeGrafter"/>
</dbReference>
<feature type="binding site" evidence="9">
    <location>
        <position position="78"/>
    </location>
    <ligand>
        <name>Mg(2+)</name>
        <dbReference type="ChEBI" id="CHEBI:18420"/>
        <label>1</label>
        <note>catalytic</note>
    </ligand>
</feature>
<evidence type="ECO:0000256" key="4">
    <source>
        <dbReference type="ARBA" id="ARBA00013106"/>
    </source>
</evidence>
<accession>A0A931I0X3</accession>
<dbReference type="SUPFAM" id="SSF56655">
    <property type="entry name" value="Carbohydrate phosphatase"/>
    <property type="match status" value="1"/>
</dbReference>
<feature type="binding site" evidence="9">
    <location>
        <position position="96"/>
    </location>
    <ligand>
        <name>Mg(2+)</name>
        <dbReference type="ChEBI" id="CHEBI:18420"/>
        <label>1</label>
        <note>catalytic</note>
    </ligand>
</feature>
<dbReference type="AlphaFoldDB" id="A0A931I0X3"/>
<keyword evidence="11" id="KW-1185">Reference proteome</keyword>
<dbReference type="Proteomes" id="UP000631694">
    <property type="component" value="Unassembled WGS sequence"/>
</dbReference>
<gene>
    <name evidence="10" type="ORF">I5731_10695</name>
</gene>
<dbReference type="Gene3D" id="3.40.190.80">
    <property type="match status" value="1"/>
</dbReference>
<evidence type="ECO:0000256" key="1">
    <source>
        <dbReference type="ARBA" id="ARBA00001033"/>
    </source>
</evidence>
<organism evidence="10 11">
    <name type="scientific">Methylobrevis albus</name>
    <dbReference type="NCBI Taxonomy" id="2793297"/>
    <lineage>
        <taxon>Bacteria</taxon>
        <taxon>Pseudomonadati</taxon>
        <taxon>Pseudomonadota</taxon>
        <taxon>Alphaproteobacteria</taxon>
        <taxon>Hyphomicrobiales</taxon>
        <taxon>Pleomorphomonadaceae</taxon>
        <taxon>Methylobrevis</taxon>
    </lineage>
</organism>
<comment type="cofactor">
    <cofactor evidence="2 9">
        <name>Mg(2+)</name>
        <dbReference type="ChEBI" id="CHEBI:18420"/>
    </cofactor>
</comment>
<evidence type="ECO:0000256" key="5">
    <source>
        <dbReference type="ARBA" id="ARBA00019784"/>
    </source>
</evidence>
<dbReference type="EC" id="3.1.3.25" evidence="4"/>
<keyword evidence="7" id="KW-0378">Hydrolase</keyword>
<sequence>MDAVVSIQHETGARLAVAERIARSAGRMAQGFRRRSGVLTIEAKRSPQDLVSEADRSVERHLRRAIGKSFPGDAVIGEEAGTSAGRSPYAWVIDPIDGTMPFLVGQPNWTISVAVVRDGEPVAGVVHAPMLRETYTAQAGCGAALNGRPLILNADWTIRSSAIGFGANDRADPEGAGRFVTALYAEGGVMFRVGSGALMLAYVAANRLAGYYDPTVYAWDSLAGVVLIREAGGRAEFAGNLEAPGPLWAGNDAVYADLRRLSGAE</sequence>
<dbReference type="RefSeq" id="WP_197311374.1">
    <property type="nucleotide sequence ID" value="NZ_JADZLT010000050.1"/>
</dbReference>
<evidence type="ECO:0000256" key="7">
    <source>
        <dbReference type="ARBA" id="ARBA00022801"/>
    </source>
</evidence>
<protein>
    <recommendedName>
        <fullName evidence="5">Inositol-1-monophosphatase</fullName>
        <ecNumber evidence="4">3.1.3.25</ecNumber>
    </recommendedName>
</protein>
<dbReference type="PANTHER" id="PTHR20854">
    <property type="entry name" value="INOSITOL MONOPHOSPHATASE"/>
    <property type="match status" value="1"/>
</dbReference>
<feature type="binding site" evidence="9">
    <location>
        <position position="220"/>
    </location>
    <ligand>
        <name>Mg(2+)</name>
        <dbReference type="ChEBI" id="CHEBI:18420"/>
        <label>2</label>
    </ligand>
</feature>
<dbReference type="GO" id="GO:0046872">
    <property type="term" value="F:metal ion binding"/>
    <property type="evidence" value="ECO:0007669"/>
    <property type="project" value="UniProtKB-KW"/>
</dbReference>
<dbReference type="FunFam" id="3.30.540.10:FF:000003">
    <property type="entry name" value="Inositol-1-monophosphatase"/>
    <property type="match status" value="1"/>
</dbReference>
<evidence type="ECO:0000256" key="6">
    <source>
        <dbReference type="ARBA" id="ARBA00022723"/>
    </source>
</evidence>
<keyword evidence="6 9" id="KW-0479">Metal-binding</keyword>
<comment type="similarity">
    <text evidence="3">Belongs to the inositol monophosphatase superfamily.</text>
</comment>